<name>A0AAN8VED0_9MAGN</name>
<evidence type="ECO:0000256" key="3">
    <source>
        <dbReference type="ARBA" id="ARBA00023002"/>
    </source>
</evidence>
<gene>
    <name evidence="9" type="ORF">RJ641_007772</name>
</gene>
<dbReference type="EMBL" id="JBAMMX010000015">
    <property type="protein sequence ID" value="KAK6926053.1"/>
    <property type="molecule type" value="Genomic_DNA"/>
</dbReference>
<evidence type="ECO:0000256" key="5">
    <source>
        <dbReference type="ARBA" id="ARBA00025782"/>
    </source>
</evidence>
<dbReference type="GO" id="GO:0004791">
    <property type="term" value="F:thioredoxin-disulfide reductase (NADPH) activity"/>
    <property type="evidence" value="ECO:0007669"/>
    <property type="project" value="InterPro"/>
</dbReference>
<comment type="caution">
    <text evidence="9">The sequence shown here is derived from an EMBL/GenBank/DDBJ whole genome shotgun (WGS) entry which is preliminary data.</text>
</comment>
<comment type="catalytic activity">
    <reaction evidence="7">
        <text>[protein]-dithiol + NADP(+) = [protein]-disulfide + NADPH + H(+)</text>
        <dbReference type="Rhea" id="RHEA:18753"/>
        <dbReference type="Rhea" id="RHEA-COMP:10593"/>
        <dbReference type="Rhea" id="RHEA-COMP:10594"/>
        <dbReference type="ChEBI" id="CHEBI:15378"/>
        <dbReference type="ChEBI" id="CHEBI:29950"/>
        <dbReference type="ChEBI" id="CHEBI:50058"/>
        <dbReference type="ChEBI" id="CHEBI:57783"/>
        <dbReference type="ChEBI" id="CHEBI:58349"/>
        <dbReference type="EC" id="1.8.1.8"/>
    </reaction>
</comment>
<dbReference type="SUPFAM" id="SSF52833">
    <property type="entry name" value="Thioredoxin-like"/>
    <property type="match status" value="3"/>
</dbReference>
<protein>
    <recommendedName>
        <fullName evidence="1">protein-disulfide reductase</fullName>
        <ecNumber evidence="1">1.8.1.8</ecNumber>
    </recommendedName>
</protein>
<dbReference type="InterPro" id="IPR045870">
    <property type="entry name" value="TryX_NRX_thioredoxin_dom"/>
</dbReference>
<evidence type="ECO:0000256" key="4">
    <source>
        <dbReference type="ARBA" id="ARBA00023027"/>
    </source>
</evidence>
<evidence type="ECO:0000256" key="6">
    <source>
        <dbReference type="ARBA" id="ARBA00047388"/>
    </source>
</evidence>
<accession>A0AAN8VED0</accession>
<dbReference type="SUPFAM" id="SSF57889">
    <property type="entry name" value="Cysteine-rich domain"/>
    <property type="match status" value="1"/>
</dbReference>
<evidence type="ECO:0000259" key="8">
    <source>
        <dbReference type="PROSITE" id="PS51352"/>
    </source>
</evidence>
<comment type="catalytic activity">
    <reaction evidence="6">
        <text>[protein]-dithiol + NAD(+) = [protein]-disulfide + NADH + H(+)</text>
        <dbReference type="Rhea" id="RHEA:18749"/>
        <dbReference type="Rhea" id="RHEA-COMP:10593"/>
        <dbReference type="Rhea" id="RHEA-COMP:10594"/>
        <dbReference type="ChEBI" id="CHEBI:15378"/>
        <dbReference type="ChEBI" id="CHEBI:29950"/>
        <dbReference type="ChEBI" id="CHEBI:50058"/>
        <dbReference type="ChEBI" id="CHEBI:57540"/>
        <dbReference type="ChEBI" id="CHEBI:57945"/>
        <dbReference type="EC" id="1.8.1.8"/>
    </reaction>
</comment>
<feature type="domain" description="Thioredoxin" evidence="8">
    <location>
        <begin position="320"/>
        <end position="480"/>
    </location>
</feature>
<evidence type="ECO:0000256" key="2">
    <source>
        <dbReference type="ARBA" id="ARBA00022737"/>
    </source>
</evidence>
<dbReference type="PROSITE" id="PS51352">
    <property type="entry name" value="THIOREDOXIN_2"/>
    <property type="match status" value="2"/>
</dbReference>
<feature type="domain" description="Thioredoxin" evidence="8">
    <location>
        <begin position="1"/>
        <end position="160"/>
    </location>
</feature>
<dbReference type="PROSITE" id="PS00194">
    <property type="entry name" value="THIOREDOXIN_1"/>
    <property type="match status" value="1"/>
</dbReference>
<dbReference type="InterPro" id="IPR012336">
    <property type="entry name" value="Thioredoxin-like_fold"/>
</dbReference>
<dbReference type="EC" id="1.8.1.8" evidence="1"/>
<keyword evidence="2" id="KW-0677">Repeat</keyword>
<comment type="similarity">
    <text evidence="5">Belongs to the nucleoredoxin family.</text>
</comment>
<keyword evidence="10" id="KW-1185">Reference proteome</keyword>
<evidence type="ECO:0000313" key="10">
    <source>
        <dbReference type="Proteomes" id="UP001370490"/>
    </source>
</evidence>
<keyword evidence="4" id="KW-0520">NAD</keyword>
<dbReference type="PANTHER" id="PTHR13871:SF96">
    <property type="entry name" value="THIOREDOXIN DOMAIN-CONTAINING PROTEIN"/>
    <property type="match status" value="1"/>
</dbReference>
<proteinExistence type="inferred from homology"/>
<dbReference type="PANTHER" id="PTHR13871">
    <property type="entry name" value="THIOREDOXIN"/>
    <property type="match status" value="1"/>
</dbReference>
<evidence type="ECO:0000256" key="7">
    <source>
        <dbReference type="ARBA" id="ARBA00047804"/>
    </source>
</evidence>
<dbReference type="Gene3D" id="3.40.30.10">
    <property type="entry name" value="Glutaredoxin"/>
    <property type="match status" value="3"/>
</dbReference>
<dbReference type="InterPro" id="IPR004146">
    <property type="entry name" value="DC1"/>
</dbReference>
<sequence length="572" mass="64374">MAAVEEGSHDVNSILSSSGRDFLIRNNGDKVEIQGLKGKKVGLYFSGSWCGPCRGFTPDLVEVYNECASKGDFEIIFISRDKDDEAFNAYFSKMPWLAIPFSDSETRDSLRNLFKVRGIPYFVIIDENGKVVTENGTMIVREYGADAYPFTLEKISELKEEEEKARQNQSLTSVLTSRSRDFVVSNDGKKIPVSELEGKIVGLYFFLSASGSCVDFQPQLVEFYEKLKAQGESFEVVAIPLDKDEDSFKQAFGTMPWLSLPFKDKSCQKLARYFELSTLPTLVIIGSDGKTLHRNVAETVEQHGVLAYPFSPEKFKEIEEIEKANMEAQTLETILVKGELDFVIGKDGTKILVSDLVGKHILIYFSAHWCPPCRAFLPKLIETYQNIKAKDDAFELIFVSSDRDQAAFDSYFAEMPWLALPFGDERRNSLSRIFKVSGIPTLVAIGPSGKTITTDARDLVMAHGADAYPFTEERLKEIEKKYDEMAKAWPEKLKHPLHEEHELVLTRRGAYICDGCSEEGVIWSFFCEKCNFDLHPKCALGEGNEKEGKDDSKEVESHKEGWVCEGGACRKA</sequence>
<organism evidence="9 10">
    <name type="scientific">Dillenia turbinata</name>
    <dbReference type="NCBI Taxonomy" id="194707"/>
    <lineage>
        <taxon>Eukaryota</taxon>
        <taxon>Viridiplantae</taxon>
        <taxon>Streptophyta</taxon>
        <taxon>Embryophyta</taxon>
        <taxon>Tracheophyta</taxon>
        <taxon>Spermatophyta</taxon>
        <taxon>Magnoliopsida</taxon>
        <taxon>eudicotyledons</taxon>
        <taxon>Gunneridae</taxon>
        <taxon>Pentapetalae</taxon>
        <taxon>Dilleniales</taxon>
        <taxon>Dilleniaceae</taxon>
        <taxon>Dillenia</taxon>
    </lineage>
</organism>
<evidence type="ECO:0000313" key="9">
    <source>
        <dbReference type="EMBL" id="KAK6926053.1"/>
    </source>
</evidence>
<evidence type="ECO:0000256" key="1">
    <source>
        <dbReference type="ARBA" id="ARBA00012612"/>
    </source>
</evidence>
<dbReference type="CDD" id="cd03009">
    <property type="entry name" value="TryX_like_TryX_NRX"/>
    <property type="match status" value="2"/>
</dbReference>
<dbReference type="InterPro" id="IPR036249">
    <property type="entry name" value="Thioredoxin-like_sf"/>
</dbReference>
<dbReference type="Pfam" id="PF03107">
    <property type="entry name" value="C1_2"/>
    <property type="match status" value="1"/>
</dbReference>
<dbReference type="Proteomes" id="UP001370490">
    <property type="component" value="Unassembled WGS sequence"/>
</dbReference>
<keyword evidence="3" id="KW-0560">Oxidoreductase</keyword>
<dbReference type="InterPro" id="IPR013766">
    <property type="entry name" value="Thioredoxin_domain"/>
</dbReference>
<dbReference type="InterPro" id="IPR052259">
    <property type="entry name" value="Nucleoredoxin-like"/>
</dbReference>
<dbReference type="Pfam" id="PF13905">
    <property type="entry name" value="Thioredoxin_8"/>
    <property type="match status" value="3"/>
</dbReference>
<dbReference type="AlphaFoldDB" id="A0AAN8VED0"/>
<reference evidence="9 10" key="1">
    <citation type="submission" date="2023-12" db="EMBL/GenBank/DDBJ databases">
        <title>A high-quality genome assembly for Dillenia turbinata (Dilleniales).</title>
        <authorList>
            <person name="Chanderbali A."/>
        </authorList>
    </citation>
    <scope>NUCLEOTIDE SEQUENCE [LARGE SCALE GENOMIC DNA]</scope>
    <source>
        <strain evidence="9">LSX21</strain>
        <tissue evidence="9">Leaf</tissue>
    </source>
</reference>
<dbReference type="InterPro" id="IPR046349">
    <property type="entry name" value="C1-like_sf"/>
</dbReference>
<dbReference type="InterPro" id="IPR017937">
    <property type="entry name" value="Thioredoxin_CS"/>
</dbReference>